<comment type="caution">
    <text evidence="4">The sequence shown here is derived from an EMBL/GenBank/DDBJ whole genome shotgun (WGS) entry which is preliminary data.</text>
</comment>
<comment type="similarity">
    <text evidence="1">Belongs to the flavin monoamine oxidase family.</text>
</comment>
<dbReference type="InterPro" id="IPR029063">
    <property type="entry name" value="SAM-dependent_MTases_sf"/>
</dbReference>
<name>A0ABP8IRG3_9BACT</name>
<accession>A0ABP8IRG3</accession>
<sequence>MHFLRMANQLFPVPALAPSIIVVGAGLAGLTAAQALHQAGLPVPLLEARDRVGGRTLAVPAVPGSPEEAWLDLGAARDGTHHPFLMQLFRKLDCRPFEQPSTGAMAYEMAEGIHRLPNRLARPGACREIFRVLKPGGELFTADVFADRRRTAPASRHRRGCVTQHAGYGRHSSLGPLP</sequence>
<evidence type="ECO:0000256" key="2">
    <source>
        <dbReference type="SAM" id="MobiDB-lite"/>
    </source>
</evidence>
<evidence type="ECO:0000313" key="5">
    <source>
        <dbReference type="Proteomes" id="UP001501153"/>
    </source>
</evidence>
<proteinExistence type="inferred from homology"/>
<evidence type="ECO:0000256" key="1">
    <source>
        <dbReference type="ARBA" id="ARBA00005995"/>
    </source>
</evidence>
<dbReference type="PANTHER" id="PTHR43563">
    <property type="entry name" value="AMINE OXIDASE"/>
    <property type="match status" value="1"/>
</dbReference>
<dbReference type="Gene3D" id="3.50.50.60">
    <property type="entry name" value="FAD/NAD(P)-binding domain"/>
    <property type="match status" value="1"/>
</dbReference>
<dbReference type="PANTHER" id="PTHR43563:SF14">
    <property type="entry name" value="AMINE OXIDASE"/>
    <property type="match status" value="1"/>
</dbReference>
<keyword evidence="5" id="KW-1185">Reference proteome</keyword>
<dbReference type="SUPFAM" id="SSF51905">
    <property type="entry name" value="FAD/NAD(P)-binding domain"/>
    <property type="match status" value="1"/>
</dbReference>
<dbReference type="InterPro" id="IPR036188">
    <property type="entry name" value="FAD/NAD-bd_sf"/>
</dbReference>
<organism evidence="4 5">
    <name type="scientific">Hymenobacter saemangeumensis</name>
    <dbReference type="NCBI Taxonomy" id="1084522"/>
    <lineage>
        <taxon>Bacteria</taxon>
        <taxon>Pseudomonadati</taxon>
        <taxon>Bacteroidota</taxon>
        <taxon>Cytophagia</taxon>
        <taxon>Cytophagales</taxon>
        <taxon>Hymenobacteraceae</taxon>
        <taxon>Hymenobacter</taxon>
    </lineage>
</organism>
<dbReference type="Pfam" id="PF01593">
    <property type="entry name" value="Amino_oxidase"/>
    <property type="match status" value="1"/>
</dbReference>
<dbReference type="Gene3D" id="3.40.50.150">
    <property type="entry name" value="Vaccinia Virus protein VP39"/>
    <property type="match status" value="1"/>
</dbReference>
<dbReference type="SUPFAM" id="SSF53335">
    <property type="entry name" value="S-adenosyl-L-methionine-dependent methyltransferases"/>
    <property type="match status" value="1"/>
</dbReference>
<evidence type="ECO:0000259" key="3">
    <source>
        <dbReference type="Pfam" id="PF01593"/>
    </source>
</evidence>
<dbReference type="Proteomes" id="UP001501153">
    <property type="component" value="Unassembled WGS sequence"/>
</dbReference>
<dbReference type="InterPro" id="IPR050703">
    <property type="entry name" value="Flavin_MAO"/>
</dbReference>
<reference evidence="5" key="1">
    <citation type="journal article" date="2019" name="Int. J. Syst. Evol. Microbiol.">
        <title>The Global Catalogue of Microorganisms (GCM) 10K type strain sequencing project: providing services to taxonomists for standard genome sequencing and annotation.</title>
        <authorList>
            <consortium name="The Broad Institute Genomics Platform"/>
            <consortium name="The Broad Institute Genome Sequencing Center for Infectious Disease"/>
            <person name="Wu L."/>
            <person name="Ma J."/>
        </authorList>
    </citation>
    <scope>NUCLEOTIDE SEQUENCE [LARGE SCALE GENOMIC DNA]</scope>
    <source>
        <strain evidence="5">JCM 17923</strain>
    </source>
</reference>
<gene>
    <name evidence="4" type="ORF">GCM10023185_41680</name>
</gene>
<feature type="region of interest" description="Disordered" evidence="2">
    <location>
        <begin position="153"/>
        <end position="178"/>
    </location>
</feature>
<feature type="domain" description="Amine oxidase" evidence="3">
    <location>
        <begin position="27"/>
        <end position="102"/>
    </location>
</feature>
<protein>
    <recommendedName>
        <fullName evidence="3">Amine oxidase domain-containing protein</fullName>
    </recommendedName>
</protein>
<dbReference type="InterPro" id="IPR002937">
    <property type="entry name" value="Amino_oxidase"/>
</dbReference>
<dbReference type="EMBL" id="BAABGZ010000080">
    <property type="protein sequence ID" value="GAA4368705.1"/>
    <property type="molecule type" value="Genomic_DNA"/>
</dbReference>
<evidence type="ECO:0000313" key="4">
    <source>
        <dbReference type="EMBL" id="GAA4368705.1"/>
    </source>
</evidence>